<dbReference type="Gene3D" id="3.40.50.720">
    <property type="entry name" value="NAD(P)-binding Rossmann-like Domain"/>
    <property type="match status" value="1"/>
</dbReference>
<comment type="similarity">
    <text evidence="3">Belongs to the short-chain dehydrogenases/reductases (SDR) family. SDR65C subfamily.</text>
</comment>
<organism evidence="4 5">
    <name type="scientific">Punica granatum</name>
    <name type="common">Pomegranate</name>
    <dbReference type="NCBI Taxonomy" id="22663"/>
    <lineage>
        <taxon>Eukaryota</taxon>
        <taxon>Viridiplantae</taxon>
        <taxon>Streptophyta</taxon>
        <taxon>Embryophyta</taxon>
        <taxon>Tracheophyta</taxon>
        <taxon>Spermatophyta</taxon>
        <taxon>Magnoliopsida</taxon>
        <taxon>eudicotyledons</taxon>
        <taxon>Gunneridae</taxon>
        <taxon>Pentapetalae</taxon>
        <taxon>rosids</taxon>
        <taxon>malvids</taxon>
        <taxon>Myrtales</taxon>
        <taxon>Lythraceae</taxon>
        <taxon>Punica</taxon>
    </lineage>
</organism>
<dbReference type="Pfam" id="PF00106">
    <property type="entry name" value="adh_short"/>
    <property type="match status" value="1"/>
</dbReference>
<reference evidence="4 5" key="1">
    <citation type="submission" date="2017-11" db="EMBL/GenBank/DDBJ databases">
        <title>De-novo sequencing of pomegranate (Punica granatum L.) genome.</title>
        <authorList>
            <person name="Akparov Z."/>
            <person name="Amiraslanov A."/>
            <person name="Hajiyeva S."/>
            <person name="Abbasov M."/>
            <person name="Kaur K."/>
            <person name="Hamwieh A."/>
            <person name="Solovyev V."/>
            <person name="Salamov A."/>
            <person name="Braich B."/>
            <person name="Kosarev P."/>
            <person name="Mahmoud A."/>
            <person name="Hajiyev E."/>
            <person name="Babayeva S."/>
            <person name="Izzatullayeva V."/>
            <person name="Mammadov A."/>
            <person name="Mammadov A."/>
            <person name="Sharifova S."/>
            <person name="Ojaghi J."/>
            <person name="Eynullazada K."/>
            <person name="Bayramov B."/>
            <person name="Abdulazimova A."/>
            <person name="Shahmuradov I."/>
        </authorList>
    </citation>
    <scope>NUCLEOTIDE SEQUENCE [LARGE SCALE GENOMIC DNA]</scope>
    <source>
        <strain evidence="5">cv. AG2017</strain>
        <tissue evidence="4">Leaf</tissue>
    </source>
</reference>
<sequence length="58" mass="6025">MATNLDSVYHLCQLASPLLKASGSGSIVFVSSISGLVLSTSSRRIWLVNGQETTSGAL</sequence>
<keyword evidence="1" id="KW-0521">NADP</keyword>
<dbReference type="PANTHER" id="PTHR42898">
    <property type="entry name" value="TROPINONE REDUCTASE"/>
    <property type="match status" value="1"/>
</dbReference>
<evidence type="ECO:0000256" key="3">
    <source>
        <dbReference type="ARBA" id="ARBA00025714"/>
    </source>
</evidence>
<name>A0A2I0KVG5_PUNGR</name>
<dbReference type="SUPFAM" id="SSF51735">
    <property type="entry name" value="NAD(P)-binding Rossmann-fold domains"/>
    <property type="match status" value="1"/>
</dbReference>
<keyword evidence="5" id="KW-1185">Reference proteome</keyword>
<dbReference type="STRING" id="22663.A0A2I0KVG5"/>
<evidence type="ECO:0000313" key="5">
    <source>
        <dbReference type="Proteomes" id="UP000233551"/>
    </source>
</evidence>
<evidence type="ECO:0000256" key="2">
    <source>
        <dbReference type="ARBA" id="ARBA00023002"/>
    </source>
</evidence>
<dbReference type="PANTHER" id="PTHR42898:SF6">
    <property type="entry name" value="NADP-DEPENDENT MANNITOL DEHYDROGENASE"/>
    <property type="match status" value="1"/>
</dbReference>
<keyword evidence="2" id="KW-0560">Oxidoreductase</keyword>
<dbReference type="InterPro" id="IPR002347">
    <property type="entry name" value="SDR_fam"/>
</dbReference>
<accession>A0A2I0KVG5</accession>
<gene>
    <name evidence="4" type="ORF">CRG98_007213</name>
</gene>
<dbReference type="Proteomes" id="UP000233551">
    <property type="component" value="Unassembled WGS sequence"/>
</dbReference>
<protein>
    <submittedName>
        <fullName evidence="4">Uncharacterized protein</fullName>
    </submittedName>
</protein>
<dbReference type="InterPro" id="IPR036291">
    <property type="entry name" value="NAD(P)-bd_dom_sf"/>
</dbReference>
<evidence type="ECO:0000256" key="1">
    <source>
        <dbReference type="ARBA" id="ARBA00022857"/>
    </source>
</evidence>
<proteinExistence type="inferred from homology"/>
<evidence type="ECO:0000313" key="4">
    <source>
        <dbReference type="EMBL" id="PKI72343.1"/>
    </source>
</evidence>
<dbReference type="InterPro" id="IPR045000">
    <property type="entry name" value="TR"/>
</dbReference>
<dbReference type="GO" id="GO:0016491">
    <property type="term" value="F:oxidoreductase activity"/>
    <property type="evidence" value="ECO:0007669"/>
    <property type="project" value="UniProtKB-KW"/>
</dbReference>
<comment type="caution">
    <text evidence="4">The sequence shown here is derived from an EMBL/GenBank/DDBJ whole genome shotgun (WGS) entry which is preliminary data.</text>
</comment>
<dbReference type="EMBL" id="PGOL01000328">
    <property type="protein sequence ID" value="PKI72343.1"/>
    <property type="molecule type" value="Genomic_DNA"/>
</dbReference>
<dbReference type="AlphaFoldDB" id="A0A2I0KVG5"/>